<feature type="region of interest" description="Disordered" evidence="1">
    <location>
        <begin position="1"/>
        <end position="47"/>
    </location>
</feature>
<evidence type="ECO:0000256" key="1">
    <source>
        <dbReference type="SAM" id="MobiDB-lite"/>
    </source>
</evidence>
<evidence type="ECO:0000313" key="4">
    <source>
        <dbReference type="WBParaSite" id="HPBE_0002059801-mRNA-1"/>
    </source>
</evidence>
<organism evidence="3 4">
    <name type="scientific">Heligmosomoides polygyrus</name>
    <name type="common">Parasitic roundworm</name>
    <dbReference type="NCBI Taxonomy" id="6339"/>
    <lineage>
        <taxon>Eukaryota</taxon>
        <taxon>Metazoa</taxon>
        <taxon>Ecdysozoa</taxon>
        <taxon>Nematoda</taxon>
        <taxon>Chromadorea</taxon>
        <taxon>Rhabditida</taxon>
        <taxon>Rhabditina</taxon>
        <taxon>Rhabditomorpha</taxon>
        <taxon>Strongyloidea</taxon>
        <taxon>Heligmosomidae</taxon>
        <taxon>Heligmosomoides</taxon>
    </lineage>
</organism>
<gene>
    <name evidence="2" type="ORF">HPBE_LOCUS20595</name>
</gene>
<dbReference type="EMBL" id="UZAH01032289">
    <property type="protein sequence ID" value="VDP20876.1"/>
    <property type="molecule type" value="Genomic_DNA"/>
</dbReference>
<proteinExistence type="predicted"/>
<name>A0A183GE64_HELPZ</name>
<evidence type="ECO:0000313" key="2">
    <source>
        <dbReference type="EMBL" id="VDP20876.1"/>
    </source>
</evidence>
<dbReference type="AlphaFoldDB" id="A0A183GE64"/>
<accession>A0A183GE64</accession>
<feature type="compositionally biased region" description="Basic and acidic residues" evidence="1">
    <location>
        <begin position="1"/>
        <end position="21"/>
    </location>
</feature>
<reference evidence="4" key="2">
    <citation type="submission" date="2019-09" db="UniProtKB">
        <authorList>
            <consortium name="WormBaseParasite"/>
        </authorList>
    </citation>
    <scope>IDENTIFICATION</scope>
</reference>
<reference evidence="2 3" key="1">
    <citation type="submission" date="2018-11" db="EMBL/GenBank/DDBJ databases">
        <authorList>
            <consortium name="Pathogen Informatics"/>
        </authorList>
    </citation>
    <scope>NUCLEOTIDE SEQUENCE [LARGE SCALE GENOMIC DNA]</scope>
</reference>
<keyword evidence="3" id="KW-1185">Reference proteome</keyword>
<evidence type="ECO:0000313" key="3">
    <source>
        <dbReference type="Proteomes" id="UP000050761"/>
    </source>
</evidence>
<dbReference type="WBParaSite" id="HPBE_0002059801-mRNA-1">
    <property type="protein sequence ID" value="HPBE_0002059801-mRNA-1"/>
    <property type="gene ID" value="HPBE_0002059801"/>
</dbReference>
<protein>
    <submittedName>
        <fullName evidence="2 4">Uncharacterized protein</fullName>
    </submittedName>
</protein>
<accession>A0A3P8FPX1</accession>
<sequence length="66" mass="7330">MSNHDHVEDSRATTSNDRNREMTVSQVVENLDGGPPPSQHAPEDELTFPFPLPRLGIAYTRNSAIL</sequence>
<dbReference type="Proteomes" id="UP000050761">
    <property type="component" value="Unassembled WGS sequence"/>
</dbReference>